<proteinExistence type="predicted"/>
<reference evidence="1 2" key="1">
    <citation type="submission" date="2024-01" db="EMBL/GenBank/DDBJ databases">
        <title>The genomes of 5 underutilized Papilionoideae crops provide insights into root nodulation and disease resistanc.</title>
        <authorList>
            <person name="Jiang F."/>
        </authorList>
    </citation>
    <scope>NUCLEOTIDE SEQUENCE [LARGE SCALE GENOMIC DNA]</scope>
    <source>
        <strain evidence="1">DUOXIRENSHENG_FW03</strain>
        <tissue evidence="1">Leaves</tissue>
    </source>
</reference>
<gene>
    <name evidence="1" type="ORF">VNO78_14739</name>
</gene>
<protein>
    <submittedName>
        <fullName evidence="1">Uncharacterized protein</fullName>
    </submittedName>
</protein>
<evidence type="ECO:0000313" key="2">
    <source>
        <dbReference type="Proteomes" id="UP001386955"/>
    </source>
</evidence>
<name>A0AAN9SIE3_PSOTE</name>
<accession>A0AAN9SIE3</accession>
<dbReference type="Proteomes" id="UP001386955">
    <property type="component" value="Unassembled WGS sequence"/>
</dbReference>
<dbReference type="AlphaFoldDB" id="A0AAN9SIE3"/>
<sequence>MVLMQFFYYPDYVFKGLFAKCNSFIDQVLCDQVLCSCLISSLNVFLISLLLNDVLHFFFLCQVHFLF</sequence>
<dbReference type="EMBL" id="JAYMYS010000004">
    <property type="protein sequence ID" value="KAK7394217.1"/>
    <property type="molecule type" value="Genomic_DNA"/>
</dbReference>
<comment type="caution">
    <text evidence="1">The sequence shown here is derived from an EMBL/GenBank/DDBJ whole genome shotgun (WGS) entry which is preliminary data.</text>
</comment>
<evidence type="ECO:0000313" key="1">
    <source>
        <dbReference type="EMBL" id="KAK7394217.1"/>
    </source>
</evidence>
<organism evidence="1 2">
    <name type="scientific">Psophocarpus tetragonolobus</name>
    <name type="common">Winged bean</name>
    <name type="synonym">Dolichos tetragonolobus</name>
    <dbReference type="NCBI Taxonomy" id="3891"/>
    <lineage>
        <taxon>Eukaryota</taxon>
        <taxon>Viridiplantae</taxon>
        <taxon>Streptophyta</taxon>
        <taxon>Embryophyta</taxon>
        <taxon>Tracheophyta</taxon>
        <taxon>Spermatophyta</taxon>
        <taxon>Magnoliopsida</taxon>
        <taxon>eudicotyledons</taxon>
        <taxon>Gunneridae</taxon>
        <taxon>Pentapetalae</taxon>
        <taxon>rosids</taxon>
        <taxon>fabids</taxon>
        <taxon>Fabales</taxon>
        <taxon>Fabaceae</taxon>
        <taxon>Papilionoideae</taxon>
        <taxon>50 kb inversion clade</taxon>
        <taxon>NPAAA clade</taxon>
        <taxon>indigoferoid/millettioid clade</taxon>
        <taxon>Phaseoleae</taxon>
        <taxon>Psophocarpus</taxon>
    </lineage>
</organism>
<keyword evidence="2" id="KW-1185">Reference proteome</keyword>